<feature type="domain" description="HAMP" evidence="12">
    <location>
        <begin position="322"/>
        <end position="374"/>
    </location>
</feature>
<evidence type="ECO:0000256" key="7">
    <source>
        <dbReference type="ARBA" id="ARBA00023224"/>
    </source>
</evidence>
<evidence type="ECO:0000256" key="5">
    <source>
        <dbReference type="ARBA" id="ARBA00022989"/>
    </source>
</evidence>
<dbReference type="SMART" id="SM00283">
    <property type="entry name" value="MA"/>
    <property type="match status" value="1"/>
</dbReference>
<protein>
    <submittedName>
        <fullName evidence="13">Methyl-accepting chemotaxis protein</fullName>
    </submittedName>
</protein>
<reference evidence="13 14" key="1">
    <citation type="submission" date="2021-01" db="EMBL/GenBank/DDBJ databases">
        <title>Genomic Encyclopedia of Type Strains, Phase IV (KMG-IV): sequencing the most valuable type-strain genomes for metagenomic binning, comparative biology and taxonomic classification.</title>
        <authorList>
            <person name="Goeker M."/>
        </authorList>
    </citation>
    <scope>NUCLEOTIDE SEQUENCE [LARGE SCALE GENOMIC DNA]</scope>
    <source>
        <strain evidence="13 14">DSM 25890</strain>
    </source>
</reference>
<evidence type="ECO:0000259" key="11">
    <source>
        <dbReference type="PROSITE" id="PS50111"/>
    </source>
</evidence>
<dbReference type="PROSITE" id="PS50111">
    <property type="entry name" value="CHEMOTAXIS_TRANSDUC_2"/>
    <property type="match status" value="1"/>
</dbReference>
<dbReference type="InterPro" id="IPR033479">
    <property type="entry name" value="dCache_1"/>
</dbReference>
<evidence type="ECO:0000256" key="1">
    <source>
        <dbReference type="ARBA" id="ARBA00004651"/>
    </source>
</evidence>
<organism evidence="13 14">
    <name type="scientific">Alkaliphilus hydrothermalis</name>
    <dbReference type="NCBI Taxonomy" id="1482730"/>
    <lineage>
        <taxon>Bacteria</taxon>
        <taxon>Bacillati</taxon>
        <taxon>Bacillota</taxon>
        <taxon>Clostridia</taxon>
        <taxon>Peptostreptococcales</taxon>
        <taxon>Natronincolaceae</taxon>
        <taxon>Alkaliphilus</taxon>
    </lineage>
</organism>
<dbReference type="RefSeq" id="WP_204402559.1">
    <property type="nucleotide sequence ID" value="NZ_JAFBEE010000012.1"/>
</dbReference>
<evidence type="ECO:0000313" key="13">
    <source>
        <dbReference type="EMBL" id="MBM7615400.1"/>
    </source>
</evidence>
<dbReference type="Pfam" id="PF00015">
    <property type="entry name" value="MCPsignal"/>
    <property type="match status" value="1"/>
</dbReference>
<dbReference type="CDD" id="cd12912">
    <property type="entry name" value="PDC2_MCP_like"/>
    <property type="match status" value="1"/>
</dbReference>
<keyword evidence="4 10" id="KW-0812">Transmembrane</keyword>
<dbReference type="Gene3D" id="3.30.450.20">
    <property type="entry name" value="PAS domain"/>
    <property type="match status" value="1"/>
</dbReference>
<sequence>MKKGFMGKIAKRTKIKGQSQGNKSSKKSIKRQLMSVICTLILVMVVITSAVNYYFDSSNIKDTAEKNNKTIANSIAMQLDVYVETLLNTVRLLASSRDFTSMERYDVQELFHTVKSQNREIKEIYLFDKSGDLMVANQSNKIESVAGEAWFQEALTKGLSTTQSVKDGIDVGFRVNVVVSDANNVRVGVLSVVVGFNKISQIVKDVAIGNTGYAYVVDGDGYIIGHRIASEYVMKRYNVLEQDSEMIKKVVLENVEKIEGINNDGKEMMVSAASLKNHPWKVIVQQEKSEVLALTRESLVRNIIIALIMMLVTLAMTTVFAQYFTKPIQLLVGNAIKIKEGDLTQNIEIKAENEIGELQRAFKEMTDSLVEILVKITGATDQVGDFIDELKGNAEITSMAAVEISKTIESVAAGTSQQMGRVDQSSEIIIKMVGNVREVQSSTTVAVSSAENTSKLAAGGVRNIQEIKTTMENVTVLVENTSNLILNLNKQIGEIDRAGQLITAISDQTNLLALNAAIEAARAGEHGRGFTVVAEEVRKLAEQSRGASKEIIGLIEKIHNETSKAVVSMEEGIRGVEAGNTVINRAADSFTTILDEANGVSSSMKNLESIIEELAQDVMTTEEVMNEVASVSQSTAAAAQQVLASVEEQDASIQQMSDSTVTLNSMINELKVITQRFKLSKMTNESKDALVDGIRNEEIMKKTDQDILNEINKGKGFNMRGFFKKFSKSVFKKKK</sequence>
<keyword evidence="5 10" id="KW-1133">Transmembrane helix</keyword>
<dbReference type="SMART" id="SM00304">
    <property type="entry name" value="HAMP"/>
    <property type="match status" value="1"/>
</dbReference>
<feature type="domain" description="Methyl-accepting transducer" evidence="11">
    <location>
        <begin position="393"/>
        <end position="650"/>
    </location>
</feature>
<dbReference type="Gene3D" id="1.10.287.950">
    <property type="entry name" value="Methyl-accepting chemotaxis protein"/>
    <property type="match status" value="1"/>
</dbReference>
<evidence type="ECO:0000256" key="3">
    <source>
        <dbReference type="ARBA" id="ARBA00022500"/>
    </source>
</evidence>
<dbReference type="PANTHER" id="PTHR32089">
    <property type="entry name" value="METHYL-ACCEPTING CHEMOTAXIS PROTEIN MCPB"/>
    <property type="match status" value="1"/>
</dbReference>
<dbReference type="Gene3D" id="1.10.8.500">
    <property type="entry name" value="HAMP domain in histidine kinase"/>
    <property type="match status" value="1"/>
</dbReference>
<evidence type="ECO:0000256" key="4">
    <source>
        <dbReference type="ARBA" id="ARBA00022692"/>
    </source>
</evidence>
<accession>A0ABS2NR45</accession>
<evidence type="ECO:0000256" key="8">
    <source>
        <dbReference type="ARBA" id="ARBA00029447"/>
    </source>
</evidence>
<keyword evidence="6 10" id="KW-0472">Membrane</keyword>
<dbReference type="PANTHER" id="PTHR32089:SF112">
    <property type="entry name" value="LYSOZYME-LIKE PROTEIN-RELATED"/>
    <property type="match status" value="1"/>
</dbReference>
<dbReference type="EMBL" id="JAFBEE010000012">
    <property type="protein sequence ID" value="MBM7615400.1"/>
    <property type="molecule type" value="Genomic_DNA"/>
</dbReference>
<feature type="transmembrane region" description="Helical" evidence="10">
    <location>
        <begin position="33"/>
        <end position="55"/>
    </location>
</feature>
<dbReference type="InterPro" id="IPR003660">
    <property type="entry name" value="HAMP_dom"/>
</dbReference>
<evidence type="ECO:0000259" key="12">
    <source>
        <dbReference type="PROSITE" id="PS50885"/>
    </source>
</evidence>
<comment type="subcellular location">
    <subcellularLocation>
        <location evidence="1">Cell membrane</location>
        <topology evidence="1">Multi-pass membrane protein</topology>
    </subcellularLocation>
</comment>
<evidence type="ECO:0000256" key="9">
    <source>
        <dbReference type="PROSITE-ProRule" id="PRU00284"/>
    </source>
</evidence>
<dbReference type="PROSITE" id="PS50885">
    <property type="entry name" value="HAMP"/>
    <property type="match status" value="1"/>
</dbReference>
<gene>
    <name evidence="13" type="ORF">JOC73_001970</name>
</gene>
<keyword evidence="3" id="KW-0145">Chemotaxis</keyword>
<evidence type="ECO:0000256" key="10">
    <source>
        <dbReference type="SAM" id="Phobius"/>
    </source>
</evidence>
<dbReference type="Proteomes" id="UP001314796">
    <property type="component" value="Unassembled WGS sequence"/>
</dbReference>
<dbReference type="Pfam" id="PF00672">
    <property type="entry name" value="HAMP"/>
    <property type="match status" value="1"/>
</dbReference>
<feature type="transmembrane region" description="Helical" evidence="10">
    <location>
        <begin position="303"/>
        <end position="324"/>
    </location>
</feature>
<comment type="caution">
    <text evidence="13">The sequence shown here is derived from an EMBL/GenBank/DDBJ whole genome shotgun (WGS) entry which is preliminary data.</text>
</comment>
<keyword evidence="7 9" id="KW-0807">Transducer</keyword>
<dbReference type="CDD" id="cd06225">
    <property type="entry name" value="HAMP"/>
    <property type="match status" value="1"/>
</dbReference>
<keyword evidence="2" id="KW-1003">Cell membrane</keyword>
<evidence type="ECO:0000256" key="2">
    <source>
        <dbReference type="ARBA" id="ARBA00022475"/>
    </source>
</evidence>
<name>A0ABS2NR45_9FIRM</name>
<evidence type="ECO:0000313" key="14">
    <source>
        <dbReference type="Proteomes" id="UP001314796"/>
    </source>
</evidence>
<dbReference type="InterPro" id="IPR004089">
    <property type="entry name" value="MCPsignal_dom"/>
</dbReference>
<keyword evidence="14" id="KW-1185">Reference proteome</keyword>
<dbReference type="SUPFAM" id="SSF58104">
    <property type="entry name" value="Methyl-accepting chemotaxis protein (MCP) signaling domain"/>
    <property type="match status" value="1"/>
</dbReference>
<evidence type="ECO:0000256" key="6">
    <source>
        <dbReference type="ARBA" id="ARBA00023136"/>
    </source>
</evidence>
<proteinExistence type="inferred from homology"/>
<comment type="similarity">
    <text evidence="8">Belongs to the methyl-accepting chemotaxis (MCP) protein family.</text>
</comment>
<dbReference type="Pfam" id="PF02743">
    <property type="entry name" value="dCache_1"/>
    <property type="match status" value="1"/>
</dbReference>